<proteinExistence type="predicted"/>
<feature type="domain" description="PAS" evidence="4">
    <location>
        <begin position="54"/>
        <end position="124"/>
    </location>
</feature>
<dbReference type="Gene3D" id="3.30.450.20">
    <property type="entry name" value="PAS domain"/>
    <property type="match status" value="1"/>
</dbReference>
<dbReference type="PROSITE" id="PS50112">
    <property type="entry name" value="PAS"/>
    <property type="match status" value="1"/>
</dbReference>
<dbReference type="Proteomes" id="UP001302949">
    <property type="component" value="Unassembled WGS sequence"/>
</dbReference>
<protein>
    <submittedName>
        <fullName evidence="5">PAS domain-containing protein</fullName>
    </submittedName>
</protein>
<sequence length="168" mass="19442">MLRLSPHSFCDTFVDLHLKSPLLHAYEFMGISREGSSEFDVLSSFAAHHHWYFELEKLKTFLKQPSNAIVITCKSQKIEWVNRGFTRMTGYSANEALGRTPKFLQGKETSVSVRKMIRESLEQEKKFSGQVLNYRKTGELYVCDVEILPIYNRSKELVNFIALEKEVA</sequence>
<dbReference type="SUPFAM" id="SSF55785">
    <property type="entry name" value="PYP-like sensor domain (PAS domain)"/>
    <property type="match status" value="1"/>
</dbReference>
<keyword evidence="1" id="KW-0285">Flavoprotein</keyword>
<dbReference type="PANTHER" id="PTHR47429">
    <property type="entry name" value="PROTEIN TWIN LOV 1"/>
    <property type="match status" value="1"/>
</dbReference>
<organism evidence="5 6">
    <name type="scientific">Arcicella rigui</name>
    <dbReference type="NCBI Taxonomy" id="797020"/>
    <lineage>
        <taxon>Bacteria</taxon>
        <taxon>Pseudomonadati</taxon>
        <taxon>Bacteroidota</taxon>
        <taxon>Cytophagia</taxon>
        <taxon>Cytophagales</taxon>
        <taxon>Flectobacillaceae</taxon>
        <taxon>Arcicella</taxon>
    </lineage>
</organism>
<gene>
    <name evidence="5" type="ORF">VB248_14145</name>
</gene>
<keyword evidence="2" id="KW-0288">FMN</keyword>
<dbReference type="CDD" id="cd00130">
    <property type="entry name" value="PAS"/>
    <property type="match status" value="1"/>
</dbReference>
<dbReference type="InterPro" id="IPR035965">
    <property type="entry name" value="PAS-like_dom_sf"/>
</dbReference>
<evidence type="ECO:0000313" key="5">
    <source>
        <dbReference type="EMBL" id="MEA5140288.1"/>
    </source>
</evidence>
<evidence type="ECO:0000256" key="2">
    <source>
        <dbReference type="ARBA" id="ARBA00022643"/>
    </source>
</evidence>
<reference evidence="5 6" key="1">
    <citation type="submission" date="2023-12" db="EMBL/GenBank/DDBJ databases">
        <title>Novel species of the genus Arcicella isolated from rivers.</title>
        <authorList>
            <person name="Lu H."/>
        </authorList>
    </citation>
    <scope>NUCLEOTIDE SEQUENCE [LARGE SCALE GENOMIC DNA]</scope>
    <source>
        <strain evidence="5 6">KCTC 23307</strain>
    </source>
</reference>
<dbReference type="EMBL" id="JAYFUM010000016">
    <property type="protein sequence ID" value="MEA5140288.1"/>
    <property type="molecule type" value="Genomic_DNA"/>
</dbReference>
<name>A0ABU5QC36_9BACT</name>
<dbReference type="PANTHER" id="PTHR47429:SF2">
    <property type="entry name" value="PROTEIN TWIN LOV 1"/>
    <property type="match status" value="1"/>
</dbReference>
<keyword evidence="3" id="KW-0157">Chromophore</keyword>
<evidence type="ECO:0000259" key="4">
    <source>
        <dbReference type="PROSITE" id="PS50112"/>
    </source>
</evidence>
<dbReference type="NCBIfam" id="TIGR00229">
    <property type="entry name" value="sensory_box"/>
    <property type="match status" value="1"/>
</dbReference>
<accession>A0ABU5QC36</accession>
<dbReference type="Pfam" id="PF13426">
    <property type="entry name" value="PAS_9"/>
    <property type="match status" value="1"/>
</dbReference>
<evidence type="ECO:0000256" key="1">
    <source>
        <dbReference type="ARBA" id="ARBA00022630"/>
    </source>
</evidence>
<evidence type="ECO:0000313" key="6">
    <source>
        <dbReference type="Proteomes" id="UP001302949"/>
    </source>
</evidence>
<dbReference type="RefSeq" id="WP_323297442.1">
    <property type="nucleotide sequence ID" value="NZ_JAYFUM010000016.1"/>
</dbReference>
<keyword evidence="6" id="KW-1185">Reference proteome</keyword>
<evidence type="ECO:0000256" key="3">
    <source>
        <dbReference type="ARBA" id="ARBA00022991"/>
    </source>
</evidence>
<comment type="caution">
    <text evidence="5">The sequence shown here is derived from an EMBL/GenBank/DDBJ whole genome shotgun (WGS) entry which is preliminary data.</text>
</comment>
<dbReference type="InterPro" id="IPR000014">
    <property type="entry name" value="PAS"/>
</dbReference>